<reference evidence="2" key="1">
    <citation type="submission" date="2021-04" db="EMBL/GenBank/DDBJ databases">
        <title>Genome sequence of Woronichinia naegeliana from Washington state freshwater lake bloom.</title>
        <authorList>
            <person name="Dreher T.W."/>
        </authorList>
    </citation>
    <scope>NUCLEOTIDE SEQUENCE</scope>
    <source>
        <strain evidence="2">WA131</strain>
    </source>
</reference>
<keyword evidence="1" id="KW-0812">Transmembrane</keyword>
<dbReference type="EMBL" id="CP073041">
    <property type="protein sequence ID" value="UXE64406.1"/>
    <property type="molecule type" value="Genomic_DNA"/>
</dbReference>
<evidence type="ECO:0000313" key="2">
    <source>
        <dbReference type="EMBL" id="UXE64406.1"/>
    </source>
</evidence>
<protein>
    <submittedName>
        <fullName evidence="2">Uncharacterized protein</fullName>
    </submittedName>
</protein>
<sequence length="274" mass="30549">MVFYWIKVMDNKRISFFLTLKIFLVTSISLIGIIYLQESTIKSYKQTLTQNNYLVQEKQEGSQLKLINTLPTLGFQNILADWLYLKFIQYFGDSNARETIGYSLSPQYFTQIANRDPRFVDALLKLDTATSLFAGYPDLSVSLLGKSINAITQNFKSPGTAPYYLPIYKGVDELLFLGNPKAAADSNRQASAWAKNYKDSESQSVAINTRQTANFLTQNPGSKIPQIGAWVLVLSNASDPRTVKRAIAEIKVLGGQITTKPDGNLAITVPPEVK</sequence>
<dbReference type="Proteomes" id="UP001065613">
    <property type="component" value="Chromosome"/>
</dbReference>
<accession>A0A977PYS3</accession>
<keyword evidence="1" id="KW-0472">Membrane</keyword>
<name>A0A977PYS3_9CYAN</name>
<dbReference type="AlphaFoldDB" id="A0A977PYS3"/>
<dbReference type="KEGG" id="wna:KA717_19160"/>
<organism evidence="2">
    <name type="scientific">Woronichinia naegeliana WA131</name>
    <dbReference type="NCBI Taxonomy" id="2824559"/>
    <lineage>
        <taxon>Bacteria</taxon>
        <taxon>Bacillati</taxon>
        <taxon>Cyanobacteriota</taxon>
        <taxon>Cyanophyceae</taxon>
        <taxon>Synechococcales</taxon>
        <taxon>Coelosphaeriaceae</taxon>
        <taxon>Woronichinia</taxon>
    </lineage>
</organism>
<evidence type="ECO:0000256" key="1">
    <source>
        <dbReference type="SAM" id="Phobius"/>
    </source>
</evidence>
<gene>
    <name evidence="2" type="ORF">KA717_19160</name>
</gene>
<keyword evidence="1" id="KW-1133">Transmembrane helix</keyword>
<feature type="transmembrane region" description="Helical" evidence="1">
    <location>
        <begin position="14"/>
        <end position="36"/>
    </location>
</feature>
<proteinExistence type="predicted"/>